<keyword evidence="1" id="KW-1133">Transmembrane helix</keyword>
<keyword evidence="1" id="KW-0812">Transmembrane</keyword>
<evidence type="ECO:0000313" key="2">
    <source>
        <dbReference type="EMBL" id="AHM72725.2"/>
    </source>
</evidence>
<sequence length="471" mass="52402">MIKKKDVSCDYTICDSMSFIYLGMPVFIFFFSFSKVWIGIPAVLSLSYILYKVMIRTQWKVDGSKVKLLLLVCVVSSVWVLLSGGLLGISQNYDWIKHNAILNVLSHNSWPVNTEDGNMRYYLGWYLIPALVMKLFNGSGGILISSVWSSIGVILFFWGVVSNVKSKSNALIIIFTFIFFSGADNIGYLITKFQVNLPLHFEWWVGWIEYASNTTSLFWVQQHAIPAWIGITILLRRLDSSNLQSGLLAILFIAIAFWSPFVAVGLLPFVIPILTKFGVYKSIVNIENVIISVVVGVPIILYLLSNTGEIISGPIWVNKCVVIPNAPCFTISSFFLFLALEIGGAALVIVTCKPSLPKSFLLIAVVSLCLIPLYKVGLLNDFGMRASIPGIAVLALACGKALTETNWPKKLIPLLVVLVGVGIPLGEMYRGIFILKTDFEKATITDLHGGNRIFLQQYFSEKPIWVLRDSK</sequence>
<name>A0A7U4GDU8_YEREN</name>
<protein>
    <submittedName>
        <fullName evidence="2">Uncharacterized protein</fullName>
    </submittedName>
</protein>
<feature type="transmembrane region" description="Helical" evidence="1">
    <location>
        <begin position="66"/>
        <end position="89"/>
    </location>
</feature>
<feature type="transmembrane region" description="Helical" evidence="1">
    <location>
        <begin position="356"/>
        <end position="374"/>
    </location>
</feature>
<dbReference type="EMBL" id="CP007448">
    <property type="protein sequence ID" value="AHM72725.2"/>
    <property type="molecule type" value="Genomic_DNA"/>
</dbReference>
<feature type="transmembrane region" description="Helical" evidence="1">
    <location>
        <begin position="36"/>
        <end position="54"/>
    </location>
</feature>
<proteinExistence type="predicted"/>
<gene>
    <name evidence="2" type="ORF">LC20_01471</name>
</gene>
<keyword evidence="1" id="KW-0472">Membrane</keyword>
<dbReference type="Proteomes" id="UP000230961">
    <property type="component" value="Chromosome"/>
</dbReference>
<evidence type="ECO:0000313" key="3">
    <source>
        <dbReference type="Proteomes" id="UP000230961"/>
    </source>
</evidence>
<dbReference type="AlphaFoldDB" id="A0A7U4GDU8"/>
<feature type="transmembrane region" description="Helical" evidence="1">
    <location>
        <begin position="170"/>
        <end position="190"/>
    </location>
</feature>
<feature type="transmembrane region" description="Helical" evidence="1">
    <location>
        <begin position="411"/>
        <end position="429"/>
    </location>
</feature>
<reference evidence="2 3" key="1">
    <citation type="submission" date="2017-11" db="EMBL/GenBank/DDBJ databases">
        <title>The complete genome sequence and comparative genome analysis of Yersinia enterocolitica strain LC20.</title>
        <authorList>
            <person name="Shi G."/>
            <person name="Su M."/>
            <person name="Liang J."/>
            <person name="Gu W."/>
            <person name="Xiao Y."/>
            <person name="Zhang Z."/>
            <person name="Qiu H."/>
            <person name="Duan R."/>
            <person name="Zhang Z."/>
            <person name="Li Y."/>
            <person name="Zhang X."/>
            <person name="Ling Y."/>
            <person name="Song L."/>
            <person name="Chen M."/>
            <person name="Zhao Y."/>
            <person name="Wu J."/>
            <person name="Jing H."/>
            <person name="Xiao J."/>
            <person name="Wang X."/>
        </authorList>
    </citation>
    <scope>NUCLEOTIDE SEQUENCE [LARGE SCALE GENOMIC DNA]</scope>
    <source>
        <strain evidence="2 3">LC20</strain>
    </source>
</reference>
<feature type="transmembrane region" description="Helical" evidence="1">
    <location>
        <begin position="326"/>
        <end position="350"/>
    </location>
</feature>
<feature type="transmembrane region" description="Helical" evidence="1">
    <location>
        <begin position="283"/>
        <end position="305"/>
    </location>
</feature>
<organism evidence="2 3">
    <name type="scientific">Yersinia enterocolitica LC20</name>
    <dbReference type="NCBI Taxonomy" id="1443113"/>
    <lineage>
        <taxon>Bacteria</taxon>
        <taxon>Pseudomonadati</taxon>
        <taxon>Pseudomonadota</taxon>
        <taxon>Gammaproteobacteria</taxon>
        <taxon>Enterobacterales</taxon>
        <taxon>Yersiniaceae</taxon>
        <taxon>Yersinia</taxon>
    </lineage>
</organism>
<dbReference type="KEGG" id="yel:LC20_01471"/>
<feature type="transmembrane region" description="Helical" evidence="1">
    <location>
        <begin position="135"/>
        <end position="158"/>
    </location>
</feature>
<feature type="transmembrane region" description="Helical" evidence="1">
    <location>
        <begin position="12"/>
        <end position="30"/>
    </location>
</feature>
<accession>A0A7U4GDU8</accession>
<evidence type="ECO:0000256" key="1">
    <source>
        <dbReference type="SAM" id="Phobius"/>
    </source>
</evidence>
<feature type="transmembrane region" description="Helical" evidence="1">
    <location>
        <begin position="247"/>
        <end position="271"/>
    </location>
</feature>